<accession>A0ACC3BKQ1</accession>
<reference evidence="1" key="1">
    <citation type="submission" date="2019-11" db="EMBL/GenBank/DDBJ databases">
        <title>Nori genome reveals adaptations in red seaweeds to the harsh intertidal environment.</title>
        <authorList>
            <person name="Wang D."/>
            <person name="Mao Y."/>
        </authorList>
    </citation>
    <scope>NUCLEOTIDE SEQUENCE</scope>
    <source>
        <tissue evidence="1">Gametophyte</tissue>
    </source>
</reference>
<sequence>MWSRAGGAGVAAAAAAADAAAADAAAAAADAASAAAAEAAVMAAATARVAAWLASPADAPMERIPTSFSDLSSEALGSEVNDVDDAAAAAAASATATADPADADTAPAAPAPAAGAPTTIPSLDMQDTADAGGRVRSAAVATTLPMPTAVEGPGLSAAPHTGHPPPLGGRCPSSPERSALTERDCRWRRRESVGGRRSGS</sequence>
<gene>
    <name evidence="1" type="ORF">I4F81_000686</name>
</gene>
<organism evidence="1 2">
    <name type="scientific">Pyropia yezoensis</name>
    <name type="common">Susabi-nori</name>
    <name type="synonym">Porphyra yezoensis</name>
    <dbReference type="NCBI Taxonomy" id="2788"/>
    <lineage>
        <taxon>Eukaryota</taxon>
        <taxon>Rhodophyta</taxon>
        <taxon>Bangiophyceae</taxon>
        <taxon>Bangiales</taxon>
        <taxon>Bangiaceae</taxon>
        <taxon>Pyropia</taxon>
    </lineage>
</organism>
<dbReference type="EMBL" id="CM020618">
    <property type="protein sequence ID" value="KAK1858072.1"/>
    <property type="molecule type" value="Genomic_DNA"/>
</dbReference>
<evidence type="ECO:0000313" key="2">
    <source>
        <dbReference type="Proteomes" id="UP000798662"/>
    </source>
</evidence>
<protein>
    <submittedName>
        <fullName evidence="1">Uncharacterized protein</fullName>
    </submittedName>
</protein>
<proteinExistence type="predicted"/>
<dbReference type="Proteomes" id="UP000798662">
    <property type="component" value="Chromosome 1"/>
</dbReference>
<comment type="caution">
    <text evidence="1">The sequence shown here is derived from an EMBL/GenBank/DDBJ whole genome shotgun (WGS) entry which is preliminary data.</text>
</comment>
<keyword evidence="2" id="KW-1185">Reference proteome</keyword>
<name>A0ACC3BKQ1_PYRYE</name>
<evidence type="ECO:0000313" key="1">
    <source>
        <dbReference type="EMBL" id="KAK1858072.1"/>
    </source>
</evidence>